<feature type="domain" description="DUF8202" evidence="2">
    <location>
        <begin position="240"/>
        <end position="425"/>
    </location>
</feature>
<evidence type="ECO:0000313" key="3">
    <source>
        <dbReference type="EMBL" id="PSK88138.1"/>
    </source>
</evidence>
<dbReference type="Pfam" id="PF26628">
    <property type="entry name" value="DUF8202"/>
    <property type="match status" value="1"/>
</dbReference>
<feature type="signal peptide" evidence="1">
    <location>
        <begin position="1"/>
        <end position="25"/>
    </location>
</feature>
<protein>
    <submittedName>
        <fullName evidence="3">Gliding motility-associated-like protein</fullName>
    </submittedName>
</protein>
<proteinExistence type="predicted"/>
<evidence type="ECO:0000313" key="4">
    <source>
        <dbReference type="Proteomes" id="UP000240572"/>
    </source>
</evidence>
<keyword evidence="1" id="KW-0732">Signal</keyword>
<dbReference type="Pfam" id="PF13585">
    <property type="entry name" value="CHU_C"/>
    <property type="match status" value="1"/>
</dbReference>
<dbReference type="NCBIfam" id="TIGR04131">
    <property type="entry name" value="Bac_Flav_CTERM"/>
    <property type="match status" value="1"/>
</dbReference>
<comment type="caution">
    <text evidence="3">The sequence shown here is derived from an EMBL/GenBank/DDBJ whole genome shotgun (WGS) entry which is preliminary data.</text>
</comment>
<dbReference type="InterPro" id="IPR026341">
    <property type="entry name" value="T9SS_type_B"/>
</dbReference>
<evidence type="ECO:0000256" key="1">
    <source>
        <dbReference type="SAM" id="SignalP"/>
    </source>
</evidence>
<dbReference type="Gene3D" id="2.60.40.740">
    <property type="match status" value="1"/>
</dbReference>
<dbReference type="Pfam" id="PF13573">
    <property type="entry name" value="SprB"/>
    <property type="match status" value="1"/>
</dbReference>
<evidence type="ECO:0000259" key="2">
    <source>
        <dbReference type="Pfam" id="PF26628"/>
    </source>
</evidence>
<organism evidence="3 4">
    <name type="scientific">Taibaiella chishuiensis</name>
    <dbReference type="NCBI Taxonomy" id="1434707"/>
    <lineage>
        <taxon>Bacteria</taxon>
        <taxon>Pseudomonadati</taxon>
        <taxon>Bacteroidota</taxon>
        <taxon>Chitinophagia</taxon>
        <taxon>Chitinophagales</taxon>
        <taxon>Chitinophagaceae</taxon>
        <taxon>Taibaiella</taxon>
    </lineage>
</organism>
<dbReference type="InterPro" id="IPR025667">
    <property type="entry name" value="SprB_repeat"/>
</dbReference>
<dbReference type="AlphaFoldDB" id="A0A2P8CT44"/>
<accession>A0A2P8CT44</accession>
<gene>
    <name evidence="3" type="ORF">B0I18_11532</name>
</gene>
<dbReference type="InterPro" id="IPR058515">
    <property type="entry name" value="DUF8202"/>
</dbReference>
<reference evidence="3 4" key="1">
    <citation type="submission" date="2018-03" db="EMBL/GenBank/DDBJ databases">
        <title>Genomic Encyclopedia of Type Strains, Phase III (KMG-III): the genomes of soil and plant-associated and newly described type strains.</title>
        <authorList>
            <person name="Whitman W."/>
        </authorList>
    </citation>
    <scope>NUCLEOTIDE SEQUENCE [LARGE SCALE GENOMIC DNA]</scope>
    <source>
        <strain evidence="3 4">CGMCC 1.12700</strain>
    </source>
</reference>
<sequence>MINIYRLCSMFMLYVLTGHPLSVQAQSPGGVAQGLTAWFKADAGLTLAGTAVTAWANQAANPNLANVTQNGGASALTDNMPLPFNFNPYIQFNNGCLSKEVLPGFESVIKSDAGSMSGIGTGSDQLATITANFTNSPCSANRCCSGMRTNSSQFGNTGVNWSTGVPANTGSANLWGLRASTAGIIQQENTFNGFRKTGSCGTRGNGAYRFAIGSFIGYYYGNGRIAEVVCHNRQLTAGEFNRLESYLAAKYGVTLGNNTEPRSYYASNNTIIWTGSNTHQNRVTVIGRDDTSGLIQKQSRSVHDGALVAMYQDNTYNGAFPPMNVNNATIFQRDTSFLTFGDNAADTTLSLCGPDDRWVRMPRTWKVQLTGIAGKTTLALQQADVSPQIGALLVSSDPAFTTGVTLIPLQSNGTELYASHQFAQGQYFSFGTLPMTINAVTGNPVCDGQNNGAIVLHPTGGAPPATYNWHTTPAQSTRDLTGLPAGAYTVTVTHGNGCTFDTTIMVKANPALWAGIAGMDDAICTSENGQVIAKGIGGTSPWTYSINGSPYGADATFRSLPPGIYLVSVKDQYGCEADTAVDLKREEYMLQIAADVQNAWCDGGGKGGHIKLEVRTGLVPYRYDWKEFPSVNEPKINNLPKGNYTATVTDQYGCTGNITLAIEENPCCYVGIPNAFSPNNDGTNDQFVPVFSSPVSGYILSVFNRWGERIFYTITPGRGWDGTRNGKAVDAGTYYYDITYVCEFEKKQVNRKSDLLLVR</sequence>
<feature type="chain" id="PRO_5015145309" evidence="1">
    <location>
        <begin position="26"/>
        <end position="759"/>
    </location>
</feature>
<dbReference type="EMBL" id="PYGD01000015">
    <property type="protein sequence ID" value="PSK88138.1"/>
    <property type="molecule type" value="Genomic_DNA"/>
</dbReference>
<keyword evidence="4" id="KW-1185">Reference proteome</keyword>
<name>A0A2P8CT44_9BACT</name>
<dbReference type="OrthoDB" id="5726170at2"/>
<dbReference type="Proteomes" id="UP000240572">
    <property type="component" value="Unassembled WGS sequence"/>
</dbReference>